<accession>A0ABD1XD58</accession>
<feature type="domain" description="Enoyl reductase (ER)" evidence="4">
    <location>
        <begin position="59"/>
        <end position="370"/>
    </location>
</feature>
<keyword evidence="6" id="KW-1185">Reference proteome</keyword>
<dbReference type="InterPro" id="IPR013154">
    <property type="entry name" value="ADH-like_N"/>
</dbReference>
<dbReference type="Proteomes" id="UP001604277">
    <property type="component" value="Unassembled WGS sequence"/>
</dbReference>
<gene>
    <name evidence="5" type="ORF">Fot_03224</name>
</gene>
<keyword evidence="1" id="KW-0521">NADP</keyword>
<sequence length="410" mass="43889">MVLQNSFLSFSSLHQLQRVLPQSIPFADTIKHRAATRPLCASATAALKMVKAIRVHQHGGPEVLKWEDVEIGDPEDGEIKVKNKAIGLNFIDVYFRKGVYKVSAVPYTPGAEAAGVVTAVGPRVSGRKVGDLVAYLGNPMGAYTEEQILPAEKVVPLPTSIDPTVAASVMVKGMTAQYLLRRCFKVEPGHTVLIHAAAGGTGSLLCQWAKALGATVIGTVSTKEKAAQAKDDGCHHVIIYKEEDFVTRVNEITSGKGVEVVYDSVGKDIFEGSLASLKLRGCMVSFGQSSGTPDPVPLSAIAVKSLFLTRPTLKHYAVTWDELLETAGEVFANVASGVLKVRVNHTYPLSQAAKAHADLEGRRTSGSVVLLPDGFNVAPVHSMIHEGCKFLASCKLLFNNLSVHFCPPPI</sequence>
<dbReference type="SUPFAM" id="SSF51735">
    <property type="entry name" value="NAD(P)-binding Rossmann-fold domains"/>
    <property type="match status" value="1"/>
</dbReference>
<dbReference type="InterPro" id="IPR013149">
    <property type="entry name" value="ADH-like_C"/>
</dbReference>
<dbReference type="InterPro" id="IPR047618">
    <property type="entry name" value="QOR-like"/>
</dbReference>
<name>A0ABD1XD58_9LAMI</name>
<dbReference type="FunFam" id="3.40.50.720:FF:000053">
    <property type="entry name" value="Quinone oxidoreductase 1"/>
    <property type="match status" value="1"/>
</dbReference>
<dbReference type="Gene3D" id="3.90.180.10">
    <property type="entry name" value="Medium-chain alcohol dehydrogenases, catalytic domain"/>
    <property type="match status" value="1"/>
</dbReference>
<evidence type="ECO:0000313" key="5">
    <source>
        <dbReference type="EMBL" id="KAL2558485.1"/>
    </source>
</evidence>
<dbReference type="PANTHER" id="PTHR48106:SF13">
    <property type="entry name" value="QUINONE OXIDOREDUCTASE-RELATED"/>
    <property type="match status" value="1"/>
</dbReference>
<dbReference type="InterPro" id="IPR011032">
    <property type="entry name" value="GroES-like_sf"/>
</dbReference>
<dbReference type="Pfam" id="PF08240">
    <property type="entry name" value="ADH_N"/>
    <property type="match status" value="1"/>
</dbReference>
<comment type="caution">
    <text evidence="5">The sequence shown here is derived from an EMBL/GenBank/DDBJ whole genome shotgun (WGS) entry which is preliminary data.</text>
</comment>
<dbReference type="InterPro" id="IPR002364">
    <property type="entry name" value="Quin_OxRdtase/zeta-crystal_CS"/>
</dbReference>
<dbReference type="EMBL" id="JBFOLJ010000001">
    <property type="protein sequence ID" value="KAL2558485.1"/>
    <property type="molecule type" value="Genomic_DNA"/>
</dbReference>
<dbReference type="InterPro" id="IPR020843">
    <property type="entry name" value="ER"/>
</dbReference>
<dbReference type="AlphaFoldDB" id="A0ABD1XD58"/>
<dbReference type="InterPro" id="IPR036291">
    <property type="entry name" value="NAD(P)-bd_dom_sf"/>
</dbReference>
<keyword evidence="2" id="KW-0560">Oxidoreductase</keyword>
<reference evidence="6" key="1">
    <citation type="submission" date="2024-07" db="EMBL/GenBank/DDBJ databases">
        <title>Two chromosome-level genome assemblies of Korean endemic species Abeliophyllum distichum and Forsythia ovata (Oleaceae).</title>
        <authorList>
            <person name="Jang H."/>
        </authorList>
    </citation>
    <scope>NUCLEOTIDE SEQUENCE [LARGE SCALE GENOMIC DNA]</scope>
</reference>
<dbReference type="SUPFAM" id="SSF50129">
    <property type="entry name" value="GroES-like"/>
    <property type="match status" value="1"/>
</dbReference>
<dbReference type="PROSITE" id="PS01162">
    <property type="entry name" value="QOR_ZETA_CRYSTAL"/>
    <property type="match status" value="1"/>
</dbReference>
<evidence type="ECO:0000256" key="2">
    <source>
        <dbReference type="ARBA" id="ARBA00023002"/>
    </source>
</evidence>
<proteinExistence type="predicted"/>
<dbReference type="Gene3D" id="3.40.50.720">
    <property type="entry name" value="NAD(P)-binding Rossmann-like Domain"/>
    <property type="match status" value="1"/>
</dbReference>
<organism evidence="5 6">
    <name type="scientific">Forsythia ovata</name>
    <dbReference type="NCBI Taxonomy" id="205694"/>
    <lineage>
        <taxon>Eukaryota</taxon>
        <taxon>Viridiplantae</taxon>
        <taxon>Streptophyta</taxon>
        <taxon>Embryophyta</taxon>
        <taxon>Tracheophyta</taxon>
        <taxon>Spermatophyta</taxon>
        <taxon>Magnoliopsida</taxon>
        <taxon>eudicotyledons</taxon>
        <taxon>Gunneridae</taxon>
        <taxon>Pentapetalae</taxon>
        <taxon>asterids</taxon>
        <taxon>lamiids</taxon>
        <taxon>Lamiales</taxon>
        <taxon>Oleaceae</taxon>
        <taxon>Forsythieae</taxon>
        <taxon>Forsythia</taxon>
    </lineage>
</organism>
<protein>
    <recommendedName>
        <fullName evidence="3">Probable quinone oxidoreductase</fullName>
    </recommendedName>
</protein>
<evidence type="ECO:0000313" key="6">
    <source>
        <dbReference type="Proteomes" id="UP001604277"/>
    </source>
</evidence>
<evidence type="ECO:0000256" key="3">
    <source>
        <dbReference type="ARBA" id="ARBA00070796"/>
    </source>
</evidence>
<dbReference type="SMART" id="SM00829">
    <property type="entry name" value="PKS_ER"/>
    <property type="match status" value="1"/>
</dbReference>
<evidence type="ECO:0000256" key="1">
    <source>
        <dbReference type="ARBA" id="ARBA00022857"/>
    </source>
</evidence>
<dbReference type="PANTHER" id="PTHR48106">
    <property type="entry name" value="QUINONE OXIDOREDUCTASE PIG3-RELATED"/>
    <property type="match status" value="1"/>
</dbReference>
<evidence type="ECO:0000259" key="4">
    <source>
        <dbReference type="SMART" id="SM00829"/>
    </source>
</evidence>
<dbReference type="NCBIfam" id="NF008024">
    <property type="entry name" value="PRK10754.1"/>
    <property type="match status" value="1"/>
</dbReference>
<dbReference type="GO" id="GO:0016491">
    <property type="term" value="F:oxidoreductase activity"/>
    <property type="evidence" value="ECO:0007669"/>
    <property type="project" value="UniProtKB-KW"/>
</dbReference>
<dbReference type="Pfam" id="PF00107">
    <property type="entry name" value="ADH_zinc_N"/>
    <property type="match status" value="1"/>
</dbReference>
<dbReference type="CDD" id="cd05286">
    <property type="entry name" value="QOR2"/>
    <property type="match status" value="1"/>
</dbReference>